<evidence type="ECO:0000256" key="3">
    <source>
        <dbReference type="ARBA" id="ARBA00022989"/>
    </source>
</evidence>
<evidence type="ECO:0000256" key="1">
    <source>
        <dbReference type="ARBA" id="ARBA00004141"/>
    </source>
</evidence>
<dbReference type="AlphaFoldDB" id="A0A841FP67"/>
<dbReference type="RefSeq" id="WP_184789482.1">
    <property type="nucleotide sequence ID" value="NZ_BONT01000033.1"/>
</dbReference>
<keyword evidence="3 5" id="KW-1133">Transmembrane helix</keyword>
<reference evidence="6 7" key="1">
    <citation type="submission" date="2020-08" db="EMBL/GenBank/DDBJ databases">
        <title>Genomic Encyclopedia of Type Strains, Phase IV (KMG-IV): sequencing the most valuable type-strain genomes for metagenomic binning, comparative biology and taxonomic classification.</title>
        <authorList>
            <person name="Goeker M."/>
        </authorList>
    </citation>
    <scope>NUCLEOTIDE SEQUENCE [LARGE SCALE GENOMIC DNA]</scope>
    <source>
        <strain evidence="6 7">YIM 65646</strain>
    </source>
</reference>
<sequence length="126" mass="13320">MNIALWIVTGLLATAYLGSGVGKLFVRKERIAVFGPSARWTEDFSAAAVKGIGALEVLGAIGLVLPALLDIAPILVPLAATGLAIVMVGAATVRFRRGEFTLMAVDLVYLVLLVFVAWARFGPYAF</sequence>
<comment type="subcellular location">
    <subcellularLocation>
        <location evidence="1">Membrane</location>
        <topology evidence="1">Multi-pass membrane protein</topology>
    </subcellularLocation>
</comment>
<dbReference type="EMBL" id="JACHGT010000009">
    <property type="protein sequence ID" value="MBB6036653.1"/>
    <property type="molecule type" value="Genomic_DNA"/>
</dbReference>
<evidence type="ECO:0000256" key="4">
    <source>
        <dbReference type="ARBA" id="ARBA00023136"/>
    </source>
</evidence>
<feature type="transmembrane region" description="Helical" evidence="5">
    <location>
        <begin position="74"/>
        <end position="93"/>
    </location>
</feature>
<feature type="transmembrane region" description="Helical" evidence="5">
    <location>
        <begin position="100"/>
        <end position="121"/>
    </location>
</feature>
<feature type="transmembrane region" description="Helical" evidence="5">
    <location>
        <begin position="47"/>
        <end position="68"/>
    </location>
</feature>
<gene>
    <name evidence="6" type="ORF">HNR73_004524</name>
</gene>
<evidence type="ECO:0000256" key="5">
    <source>
        <dbReference type="SAM" id="Phobius"/>
    </source>
</evidence>
<evidence type="ECO:0000313" key="7">
    <source>
        <dbReference type="Proteomes" id="UP000548476"/>
    </source>
</evidence>
<keyword evidence="2 5" id="KW-0812">Transmembrane</keyword>
<dbReference type="InterPro" id="IPR032808">
    <property type="entry name" value="DoxX"/>
</dbReference>
<comment type="caution">
    <text evidence="6">The sequence shown here is derived from an EMBL/GenBank/DDBJ whole genome shotgun (WGS) entry which is preliminary data.</text>
</comment>
<dbReference type="GO" id="GO:0016020">
    <property type="term" value="C:membrane"/>
    <property type="evidence" value="ECO:0007669"/>
    <property type="project" value="UniProtKB-SubCell"/>
</dbReference>
<organism evidence="6 7">
    <name type="scientific">Phytomonospora endophytica</name>
    <dbReference type="NCBI Taxonomy" id="714109"/>
    <lineage>
        <taxon>Bacteria</taxon>
        <taxon>Bacillati</taxon>
        <taxon>Actinomycetota</taxon>
        <taxon>Actinomycetes</taxon>
        <taxon>Micromonosporales</taxon>
        <taxon>Micromonosporaceae</taxon>
        <taxon>Phytomonospora</taxon>
    </lineage>
</organism>
<protein>
    <submittedName>
        <fullName evidence="6">Putative membrane protein</fullName>
    </submittedName>
</protein>
<dbReference type="Pfam" id="PF13564">
    <property type="entry name" value="DoxX_2"/>
    <property type="match status" value="1"/>
</dbReference>
<evidence type="ECO:0000313" key="6">
    <source>
        <dbReference type="EMBL" id="MBB6036653.1"/>
    </source>
</evidence>
<keyword evidence="4 5" id="KW-0472">Membrane</keyword>
<name>A0A841FP67_9ACTN</name>
<keyword evidence="7" id="KW-1185">Reference proteome</keyword>
<evidence type="ECO:0000256" key="2">
    <source>
        <dbReference type="ARBA" id="ARBA00022692"/>
    </source>
</evidence>
<dbReference type="Proteomes" id="UP000548476">
    <property type="component" value="Unassembled WGS sequence"/>
</dbReference>
<proteinExistence type="predicted"/>
<accession>A0A841FP67</accession>
<feature type="transmembrane region" description="Helical" evidence="5">
    <location>
        <begin position="6"/>
        <end position="26"/>
    </location>
</feature>